<evidence type="ECO:0000256" key="2">
    <source>
        <dbReference type="ARBA" id="ARBA00004613"/>
    </source>
</evidence>
<dbReference type="AGR" id="Xenbase:XB-GENE-6047737"/>
<feature type="repeat" description="Hemopexin" evidence="13">
    <location>
        <begin position="193"/>
        <end position="239"/>
    </location>
</feature>
<keyword evidence="6" id="KW-0964">Secreted</keyword>
<evidence type="ECO:0000256" key="5">
    <source>
        <dbReference type="ARBA" id="ARBA00022448"/>
    </source>
</evidence>
<evidence type="ECO:0000256" key="8">
    <source>
        <dbReference type="ARBA" id="ARBA00022723"/>
    </source>
</evidence>
<dbReference type="Proteomes" id="UP000008143">
    <property type="component" value="Chromosome 2"/>
</dbReference>
<dbReference type="RefSeq" id="XP_031753306.1">
    <property type="nucleotide sequence ID" value="XM_031897446.1"/>
</dbReference>
<dbReference type="KEGG" id="xtr:100495728"/>
<dbReference type="OrthoDB" id="8953614at2759"/>
<evidence type="ECO:0000256" key="3">
    <source>
        <dbReference type="ARBA" id="ARBA00011072"/>
    </source>
</evidence>
<evidence type="ECO:0000313" key="16">
    <source>
        <dbReference type="RefSeq" id="XP_031753306.1"/>
    </source>
</evidence>
<sequence length="448" mass="50531">MIPYLGTLTLLCLLPLGLPYPLIKGRPNDTGSNLFPVNPPSLNVTGLADACNGEGFDAVTLDDQGVMHYFRGDFVWAGFHGPAQRINETWKHLHGPIDAAFRNHNKNKPLEHQRTYIFQGSNVFCYFEGSLLAGFPRPISQEFPGVPGNLDSAVECHSGECKADSAIFFKGDTVYIYSPQEVPPVKQRQWAAVGNCTAAVRWLERYYCFNGINFTRFNPVSGEVLSARPLDTRDYFVRCPGRGHGHNVRQNATLMAIKNRCSGQSFEAFSSDDKGRMYAFRGGWYFRTDDNKDGWHPWPLSHTWRDLHGAVDAAFSWENKMYFIQGSQVVIYLSDQIYIPVLGYPKPLIDELGVTEIDAAFTCPHSSELYVIRDNELRMVDLQQSPRSPARERTISHSQVDSAMCNFNGLFIFQGPLFYHYKDVEELVSSTEPPKPGNIAERFLDCLS</sequence>
<dbReference type="GO" id="GO:0046872">
    <property type="term" value="F:metal ion binding"/>
    <property type="evidence" value="ECO:0007669"/>
    <property type="project" value="UniProtKB-KW"/>
</dbReference>
<dbReference type="FunFam" id="2.110.10.10:FF:000009">
    <property type="entry name" value="Hemopexin"/>
    <property type="match status" value="1"/>
</dbReference>
<evidence type="ECO:0000256" key="9">
    <source>
        <dbReference type="ARBA" id="ARBA00022729"/>
    </source>
</evidence>
<comment type="similarity">
    <text evidence="3">Belongs to the hemopexin family.</text>
</comment>
<comment type="subcellular location">
    <subcellularLocation>
        <location evidence="2">Secreted</location>
    </subcellularLocation>
</comment>
<protein>
    <recommendedName>
        <fullName evidence="4">Hemopexin</fullName>
    </recommendedName>
</protein>
<dbReference type="PANTHER" id="PTHR22917">
    <property type="entry name" value="HEMOPEXIN DOMAIN-CONTAINING PROTEIN"/>
    <property type="match status" value="1"/>
</dbReference>
<dbReference type="InterPro" id="IPR000585">
    <property type="entry name" value="Hemopexin-like_dom"/>
</dbReference>
<proteinExistence type="inferred from homology"/>
<feature type="repeat" description="Hemopexin" evidence="13">
    <location>
        <begin position="397"/>
        <end position="446"/>
    </location>
</feature>
<evidence type="ECO:0000313" key="17">
    <source>
        <dbReference type="Xenbase" id="XB-GENE-6047737"/>
    </source>
</evidence>
<keyword evidence="8" id="KW-0479">Metal-binding</keyword>
<organism evidence="15 16">
    <name type="scientific">Xenopus tropicalis</name>
    <name type="common">Western clawed frog</name>
    <name type="synonym">Silurana tropicalis</name>
    <dbReference type="NCBI Taxonomy" id="8364"/>
    <lineage>
        <taxon>Eukaryota</taxon>
        <taxon>Metazoa</taxon>
        <taxon>Chordata</taxon>
        <taxon>Craniata</taxon>
        <taxon>Vertebrata</taxon>
        <taxon>Euteleostomi</taxon>
        <taxon>Amphibia</taxon>
        <taxon>Batrachia</taxon>
        <taxon>Anura</taxon>
        <taxon>Pipoidea</taxon>
        <taxon>Pipidae</taxon>
        <taxon>Xenopodinae</taxon>
        <taxon>Xenopus</taxon>
        <taxon>Silurana</taxon>
    </lineage>
</organism>
<keyword evidence="5" id="KW-0813">Transport</keyword>
<dbReference type="InterPro" id="IPR036375">
    <property type="entry name" value="Hemopexin-like_dom_sf"/>
</dbReference>
<feature type="repeat" description="Hemopexin" evidence="13">
    <location>
        <begin position="263"/>
        <end position="307"/>
    </location>
</feature>
<evidence type="ECO:0000256" key="13">
    <source>
        <dbReference type="PROSITE-ProRule" id="PRU01011"/>
    </source>
</evidence>
<keyword evidence="9 14" id="KW-0732">Signal</keyword>
<feature type="signal peptide" evidence="14">
    <location>
        <begin position="1"/>
        <end position="25"/>
    </location>
</feature>
<dbReference type="CDD" id="cd00094">
    <property type="entry name" value="HX"/>
    <property type="match status" value="2"/>
</dbReference>
<feature type="repeat" description="Hemopexin" evidence="13">
    <location>
        <begin position="308"/>
        <end position="355"/>
    </location>
</feature>
<dbReference type="GO" id="GO:0005615">
    <property type="term" value="C:extracellular space"/>
    <property type="evidence" value="ECO:0000318"/>
    <property type="project" value="GO_Central"/>
</dbReference>
<dbReference type="AlphaFoldDB" id="A0A8J1J9G2"/>
<evidence type="ECO:0000256" key="11">
    <source>
        <dbReference type="ARBA" id="ARBA00023004"/>
    </source>
</evidence>
<dbReference type="Gene3D" id="2.110.10.10">
    <property type="entry name" value="Hemopexin-like domain"/>
    <property type="match status" value="2"/>
</dbReference>
<keyword evidence="15" id="KW-1185">Reference proteome</keyword>
<reference evidence="16" key="1">
    <citation type="submission" date="2025-08" db="UniProtKB">
        <authorList>
            <consortium name="RefSeq"/>
        </authorList>
    </citation>
    <scope>IDENTIFICATION</scope>
    <source>
        <strain evidence="16">Nigerian</strain>
        <tissue evidence="16">Liver and blood</tissue>
    </source>
</reference>
<evidence type="ECO:0000256" key="7">
    <source>
        <dbReference type="ARBA" id="ARBA00022617"/>
    </source>
</evidence>
<dbReference type="OMA" id="CSSAMRW"/>
<dbReference type="GeneID" id="100495728"/>
<dbReference type="CTD" id="3263"/>
<dbReference type="PANTHER" id="PTHR22917:SF9">
    <property type="entry name" value="HEMOPEXIN"/>
    <property type="match status" value="1"/>
</dbReference>
<gene>
    <name evidence="16 17" type="primary">hpx</name>
</gene>
<dbReference type="Pfam" id="PF00045">
    <property type="entry name" value="Hemopexin"/>
    <property type="match status" value="1"/>
</dbReference>
<evidence type="ECO:0000256" key="10">
    <source>
        <dbReference type="ARBA" id="ARBA00022737"/>
    </source>
</evidence>
<evidence type="ECO:0000256" key="14">
    <source>
        <dbReference type="SAM" id="SignalP"/>
    </source>
</evidence>
<dbReference type="InterPro" id="IPR018487">
    <property type="entry name" value="Hemopexin-like_repeat"/>
</dbReference>
<keyword evidence="11" id="KW-0408">Iron</keyword>
<evidence type="ECO:0000313" key="15">
    <source>
        <dbReference type="Proteomes" id="UP000008143"/>
    </source>
</evidence>
<evidence type="ECO:0000256" key="6">
    <source>
        <dbReference type="ARBA" id="ARBA00022525"/>
    </source>
</evidence>
<dbReference type="SMART" id="SM00120">
    <property type="entry name" value="HX"/>
    <property type="match status" value="6"/>
</dbReference>
<evidence type="ECO:0000256" key="1">
    <source>
        <dbReference type="ARBA" id="ARBA00002031"/>
    </source>
</evidence>
<feature type="chain" id="PRO_5035150049" description="Hemopexin" evidence="14">
    <location>
        <begin position="26"/>
        <end position="448"/>
    </location>
</feature>
<dbReference type="PROSITE" id="PS51642">
    <property type="entry name" value="HEMOPEXIN_2"/>
    <property type="match status" value="5"/>
</dbReference>
<dbReference type="InterPro" id="IPR051298">
    <property type="entry name" value="Heme_transport/Cell_adhesion"/>
</dbReference>
<evidence type="ECO:0000256" key="4">
    <source>
        <dbReference type="ARBA" id="ARBA00013632"/>
    </source>
</evidence>
<dbReference type="Xenbase" id="XB-GENE-6047737">
    <property type="gene designation" value="hpx"/>
</dbReference>
<keyword evidence="7" id="KW-0349">Heme</keyword>
<comment type="function">
    <text evidence="1">Binds heme and transports it to the liver for breakdown and iron recovery, after which the free hemopexin returns to the circulation.</text>
</comment>
<accession>A0A8J1J9G2</accession>
<keyword evidence="10" id="KW-0677">Repeat</keyword>
<evidence type="ECO:0000256" key="12">
    <source>
        <dbReference type="ARBA" id="ARBA00023180"/>
    </source>
</evidence>
<feature type="repeat" description="Hemopexin" evidence="13">
    <location>
        <begin position="94"/>
        <end position="146"/>
    </location>
</feature>
<keyword evidence="12" id="KW-0325">Glycoprotein</keyword>
<name>A0A8J1J9G2_XENTR</name>
<dbReference type="SUPFAM" id="SSF50923">
    <property type="entry name" value="Hemopexin-like domain"/>
    <property type="match status" value="2"/>
</dbReference>